<accession>A0A4C1VAE0</accession>
<sequence length="108" mass="12182">MLRYSFVVLYQTRCGQLGHSTKVIRLSRRNTNVITAFAVAVRPVSKRSTPIPSPISYSISTHKIGKVLMYPLELRVPMGGGYRLSSVGSFLRLPLENTKQKIKYTQLL</sequence>
<proteinExistence type="predicted"/>
<comment type="caution">
    <text evidence="1">The sequence shown here is derived from an EMBL/GenBank/DDBJ whole genome shotgun (WGS) entry which is preliminary data.</text>
</comment>
<dbReference type="Proteomes" id="UP000299102">
    <property type="component" value="Unassembled WGS sequence"/>
</dbReference>
<organism evidence="1 2">
    <name type="scientific">Eumeta variegata</name>
    <name type="common">Bagworm moth</name>
    <name type="synonym">Eumeta japonica</name>
    <dbReference type="NCBI Taxonomy" id="151549"/>
    <lineage>
        <taxon>Eukaryota</taxon>
        <taxon>Metazoa</taxon>
        <taxon>Ecdysozoa</taxon>
        <taxon>Arthropoda</taxon>
        <taxon>Hexapoda</taxon>
        <taxon>Insecta</taxon>
        <taxon>Pterygota</taxon>
        <taxon>Neoptera</taxon>
        <taxon>Endopterygota</taxon>
        <taxon>Lepidoptera</taxon>
        <taxon>Glossata</taxon>
        <taxon>Ditrysia</taxon>
        <taxon>Tineoidea</taxon>
        <taxon>Psychidae</taxon>
        <taxon>Oiketicinae</taxon>
        <taxon>Eumeta</taxon>
    </lineage>
</organism>
<evidence type="ECO:0000313" key="2">
    <source>
        <dbReference type="Proteomes" id="UP000299102"/>
    </source>
</evidence>
<dbReference type="EMBL" id="BGZK01000307">
    <property type="protein sequence ID" value="GBP35663.1"/>
    <property type="molecule type" value="Genomic_DNA"/>
</dbReference>
<gene>
    <name evidence="1" type="ORF">EVAR_74988_1</name>
</gene>
<protein>
    <submittedName>
        <fullName evidence="1">Uncharacterized protein</fullName>
    </submittedName>
</protein>
<dbReference type="AlphaFoldDB" id="A0A4C1VAE0"/>
<name>A0A4C1VAE0_EUMVA</name>
<keyword evidence="2" id="KW-1185">Reference proteome</keyword>
<reference evidence="1 2" key="1">
    <citation type="journal article" date="2019" name="Commun. Biol.">
        <title>The bagworm genome reveals a unique fibroin gene that provides high tensile strength.</title>
        <authorList>
            <person name="Kono N."/>
            <person name="Nakamura H."/>
            <person name="Ohtoshi R."/>
            <person name="Tomita M."/>
            <person name="Numata K."/>
            <person name="Arakawa K."/>
        </authorList>
    </citation>
    <scope>NUCLEOTIDE SEQUENCE [LARGE SCALE GENOMIC DNA]</scope>
</reference>
<evidence type="ECO:0000313" key="1">
    <source>
        <dbReference type="EMBL" id="GBP35663.1"/>
    </source>
</evidence>